<organism evidence="1 2">
    <name type="scientific">Diversispora eburnea</name>
    <dbReference type="NCBI Taxonomy" id="1213867"/>
    <lineage>
        <taxon>Eukaryota</taxon>
        <taxon>Fungi</taxon>
        <taxon>Fungi incertae sedis</taxon>
        <taxon>Mucoromycota</taxon>
        <taxon>Glomeromycotina</taxon>
        <taxon>Glomeromycetes</taxon>
        <taxon>Diversisporales</taxon>
        <taxon>Diversisporaceae</taxon>
        <taxon>Diversispora</taxon>
    </lineage>
</organism>
<dbReference type="EMBL" id="CAJVPK010000028">
    <property type="protein sequence ID" value="CAG8434832.1"/>
    <property type="molecule type" value="Genomic_DNA"/>
</dbReference>
<keyword evidence="2" id="KW-1185">Reference proteome</keyword>
<protein>
    <submittedName>
        <fullName evidence="1">752_t:CDS:1</fullName>
    </submittedName>
</protein>
<proteinExistence type="predicted"/>
<dbReference type="Proteomes" id="UP000789706">
    <property type="component" value="Unassembled WGS sequence"/>
</dbReference>
<comment type="caution">
    <text evidence="1">The sequence shown here is derived from an EMBL/GenBank/DDBJ whole genome shotgun (WGS) entry which is preliminary data.</text>
</comment>
<accession>A0A9N8V1P0</accession>
<reference evidence="1" key="1">
    <citation type="submission" date="2021-06" db="EMBL/GenBank/DDBJ databases">
        <authorList>
            <person name="Kallberg Y."/>
            <person name="Tangrot J."/>
            <person name="Rosling A."/>
        </authorList>
    </citation>
    <scope>NUCLEOTIDE SEQUENCE</scope>
    <source>
        <strain evidence="1">AZ414A</strain>
    </source>
</reference>
<sequence length="99" mass="11601">MSIHKFRRKKILEGYGRYWDFEENALLTAEKCCALDHEAKFRNLEQNDKEKSNRIAKLDDDIKEIKQSSANTNISPKINFDNASNFDVCQESNSPILYR</sequence>
<dbReference type="AlphaFoldDB" id="A0A9N8V1P0"/>
<evidence type="ECO:0000313" key="2">
    <source>
        <dbReference type="Proteomes" id="UP000789706"/>
    </source>
</evidence>
<evidence type="ECO:0000313" key="1">
    <source>
        <dbReference type="EMBL" id="CAG8434832.1"/>
    </source>
</evidence>
<dbReference type="OrthoDB" id="2422311at2759"/>
<gene>
    <name evidence="1" type="ORF">DEBURN_LOCUS770</name>
</gene>
<name>A0A9N8V1P0_9GLOM</name>